<evidence type="ECO:0000313" key="2">
    <source>
        <dbReference type="Proteomes" id="UP000037755"/>
    </source>
</evidence>
<accession>A0A0M8MDY9</accession>
<dbReference type="PROSITE" id="PS50077">
    <property type="entry name" value="HEAT_REPEAT"/>
    <property type="match status" value="1"/>
</dbReference>
<protein>
    <submittedName>
        <fullName evidence="1">DNA alkylation repair protein</fullName>
    </submittedName>
</protein>
<comment type="caution">
    <text evidence="1">The sequence shown here is derived from an EMBL/GenBank/DDBJ whole genome shotgun (WGS) entry which is preliminary data.</text>
</comment>
<proteinExistence type="predicted"/>
<dbReference type="PATRIC" id="fig|1202724.3.peg.1377"/>
<name>A0A0M8MDY9_9FLAO</name>
<organism evidence="1 2">
    <name type="scientific">Flavobacterium akiainvivens</name>
    <dbReference type="NCBI Taxonomy" id="1202724"/>
    <lineage>
        <taxon>Bacteria</taxon>
        <taxon>Pseudomonadati</taxon>
        <taxon>Bacteroidota</taxon>
        <taxon>Flavobacteriia</taxon>
        <taxon>Flavobacteriales</taxon>
        <taxon>Flavobacteriaceae</taxon>
        <taxon>Flavobacterium</taxon>
    </lineage>
</organism>
<gene>
    <name evidence="1" type="ORF">AM493_06615</name>
</gene>
<dbReference type="SUPFAM" id="SSF48371">
    <property type="entry name" value="ARM repeat"/>
    <property type="match status" value="1"/>
</dbReference>
<keyword evidence="2" id="KW-1185">Reference proteome</keyword>
<reference evidence="1 2" key="1">
    <citation type="submission" date="2015-08" db="EMBL/GenBank/DDBJ databases">
        <title>Whole genome sequence of Flavobacterium akiainvivens IK-1T, from decaying Wikstroemia oahuensis, an endemic Hawaiian shrub.</title>
        <authorList>
            <person name="Wan X."/>
            <person name="Hou S."/>
            <person name="Saito J."/>
            <person name="Donachie S."/>
        </authorList>
    </citation>
    <scope>NUCLEOTIDE SEQUENCE [LARGE SCALE GENOMIC DNA]</scope>
    <source>
        <strain evidence="1 2">IK-1</strain>
    </source>
</reference>
<sequence>MIHKVRPSFSPQDFISQVMNSDFEQMEWKERVKHTTKVLHRFMPANYSDAVVVLRKIVAEYQHQAINGGLEHVIFPDYIETYGLDYFETSVKAFDRITRFISCEFAVRPFIIRYGDAMIAEMLKFSQDPHPQVRRLASEGSRSRLPWAMAIPALKKDPTPLLPILENLKNDPSEMVRRSVANNLNDISKDNPQLLVHVAQEWTGHSKETDAIVKHACRTLFKQGHPEIMALYGLDVNGLILLNFQIHTTMVYMGNEMLFSFSLRNSVKTRKKVRLEYAIYFQKANRTLAKKVFKISEKMLEENQQTDISKKHSFRFITTRKYYAGLHQIAIIINGIEHDRLDFTLQT</sequence>
<evidence type="ECO:0000313" key="1">
    <source>
        <dbReference type="EMBL" id="KOS08235.1"/>
    </source>
</evidence>
<dbReference type="InterPro" id="IPR021133">
    <property type="entry name" value="HEAT_type_2"/>
</dbReference>
<dbReference type="STRING" id="1202724.AM493_06615"/>
<dbReference type="AlphaFoldDB" id="A0A0M8MDY9"/>
<dbReference type="EMBL" id="LIYD01000005">
    <property type="protein sequence ID" value="KOS08235.1"/>
    <property type="molecule type" value="Genomic_DNA"/>
</dbReference>
<dbReference type="Pfam" id="PF08713">
    <property type="entry name" value="DNA_alkylation"/>
    <property type="match status" value="1"/>
</dbReference>
<dbReference type="Gene3D" id="1.25.40.290">
    <property type="entry name" value="ARM repeat domains"/>
    <property type="match status" value="1"/>
</dbReference>
<dbReference type="InterPro" id="IPR016024">
    <property type="entry name" value="ARM-type_fold"/>
</dbReference>
<dbReference type="InterPro" id="IPR014825">
    <property type="entry name" value="DNA_alkylation"/>
</dbReference>
<dbReference type="Proteomes" id="UP000037755">
    <property type="component" value="Unassembled WGS sequence"/>
</dbReference>